<dbReference type="InterPro" id="IPR027443">
    <property type="entry name" value="IPNS-like_sf"/>
</dbReference>
<evidence type="ECO:0000259" key="9">
    <source>
        <dbReference type="Pfam" id="PF14226"/>
    </source>
</evidence>
<dbReference type="VEuPathDB" id="FungiDB:AFLA_008407"/>
<feature type="transmembrane region" description="Helical" evidence="8">
    <location>
        <begin position="120"/>
        <end position="142"/>
    </location>
</feature>
<dbReference type="EMBL" id="ML734572">
    <property type="protein sequence ID" value="KAB8249397.1"/>
    <property type="molecule type" value="Genomic_DNA"/>
</dbReference>
<keyword evidence="4 8" id="KW-0812">Transmembrane</keyword>
<dbReference type="SUPFAM" id="SSF103473">
    <property type="entry name" value="MFS general substrate transporter"/>
    <property type="match status" value="1"/>
</dbReference>
<keyword evidence="3" id="KW-0813">Transport</keyword>
<gene>
    <name evidence="10" type="ORF">BDV35DRAFT_402531</name>
</gene>
<accession>A0A5N6H5J3</accession>
<dbReference type="GO" id="GO:0005886">
    <property type="term" value="C:plasma membrane"/>
    <property type="evidence" value="ECO:0007669"/>
    <property type="project" value="TreeGrafter"/>
</dbReference>
<evidence type="ECO:0000256" key="6">
    <source>
        <dbReference type="ARBA" id="ARBA00023065"/>
    </source>
</evidence>
<feature type="transmembrane region" description="Helical" evidence="8">
    <location>
        <begin position="87"/>
        <end position="108"/>
    </location>
</feature>
<dbReference type="VEuPathDB" id="FungiDB:F9C07_2285684"/>
<dbReference type="GO" id="GO:0006811">
    <property type="term" value="P:monoatomic ion transport"/>
    <property type="evidence" value="ECO:0007669"/>
    <property type="project" value="UniProtKB-KW"/>
</dbReference>
<feature type="transmembrane region" description="Helical" evidence="8">
    <location>
        <begin position="50"/>
        <end position="67"/>
    </location>
</feature>
<dbReference type="Gene3D" id="2.60.120.330">
    <property type="entry name" value="B-lactam Antibiotic, Isopenicillin N Synthase, Chain"/>
    <property type="match status" value="1"/>
</dbReference>
<evidence type="ECO:0000313" key="10">
    <source>
        <dbReference type="EMBL" id="KAB8249397.1"/>
    </source>
</evidence>
<protein>
    <recommendedName>
        <fullName evidence="9">Non-haem dioxygenase N-terminal domain-containing protein</fullName>
    </recommendedName>
</protein>
<dbReference type="PANTHER" id="PTHR23501:SF58">
    <property type="entry name" value="LOW AFFINITY HEME TRANSPORTER STR3"/>
    <property type="match status" value="1"/>
</dbReference>
<dbReference type="InterPro" id="IPR011701">
    <property type="entry name" value="MFS"/>
</dbReference>
<dbReference type="Proteomes" id="UP000325434">
    <property type="component" value="Unassembled WGS sequence"/>
</dbReference>
<feature type="transmembrane region" description="Helical" evidence="8">
    <location>
        <begin position="291"/>
        <end position="312"/>
    </location>
</feature>
<dbReference type="Pfam" id="PF07690">
    <property type="entry name" value="MFS_1"/>
    <property type="match status" value="1"/>
</dbReference>
<comment type="subcellular location">
    <subcellularLocation>
        <location evidence="1">Membrane</location>
        <topology evidence="1">Multi-pass membrane protein</topology>
    </subcellularLocation>
</comment>
<dbReference type="VEuPathDB" id="FungiDB:F9C07_2260403"/>
<dbReference type="PANTHER" id="PTHR23501">
    <property type="entry name" value="MAJOR FACILITATOR SUPERFAMILY"/>
    <property type="match status" value="1"/>
</dbReference>
<feature type="transmembrane region" description="Helical" evidence="8">
    <location>
        <begin position="456"/>
        <end position="478"/>
    </location>
</feature>
<evidence type="ECO:0000256" key="4">
    <source>
        <dbReference type="ARBA" id="ARBA00022692"/>
    </source>
</evidence>
<keyword evidence="7 8" id="KW-0472">Membrane</keyword>
<dbReference type="Gene3D" id="1.20.1250.20">
    <property type="entry name" value="MFS general substrate transporter like domains"/>
    <property type="match status" value="1"/>
</dbReference>
<evidence type="ECO:0000256" key="2">
    <source>
        <dbReference type="ARBA" id="ARBA00008335"/>
    </source>
</evidence>
<feature type="transmembrane region" description="Helical" evidence="8">
    <location>
        <begin position="208"/>
        <end position="231"/>
    </location>
</feature>
<dbReference type="InterPro" id="IPR036259">
    <property type="entry name" value="MFS_trans_sf"/>
</dbReference>
<feature type="transmembrane region" description="Helical" evidence="8">
    <location>
        <begin position="566"/>
        <end position="587"/>
    </location>
</feature>
<dbReference type="InterPro" id="IPR026992">
    <property type="entry name" value="DIOX_N"/>
</dbReference>
<evidence type="ECO:0000256" key="5">
    <source>
        <dbReference type="ARBA" id="ARBA00022989"/>
    </source>
</evidence>
<dbReference type="Pfam" id="PF14226">
    <property type="entry name" value="DIOX_N"/>
    <property type="match status" value="1"/>
</dbReference>
<dbReference type="VEuPathDB" id="FungiDB:AFLA_008408"/>
<evidence type="ECO:0000256" key="7">
    <source>
        <dbReference type="ARBA" id="ARBA00023136"/>
    </source>
</evidence>
<reference evidence="10" key="1">
    <citation type="submission" date="2019-04" db="EMBL/GenBank/DDBJ databases">
        <title>Friends and foes A comparative genomics study of 23 Aspergillus species from section Flavi.</title>
        <authorList>
            <consortium name="DOE Joint Genome Institute"/>
            <person name="Kjaerbolling I."/>
            <person name="Vesth T."/>
            <person name="Frisvad J.C."/>
            <person name="Nybo J.L."/>
            <person name="Theobald S."/>
            <person name="Kildgaard S."/>
            <person name="Isbrandt T."/>
            <person name="Kuo A."/>
            <person name="Sato A."/>
            <person name="Lyhne E.K."/>
            <person name="Kogle M.E."/>
            <person name="Wiebenga A."/>
            <person name="Kun R.S."/>
            <person name="Lubbers R.J."/>
            <person name="Makela M.R."/>
            <person name="Barry K."/>
            <person name="Chovatia M."/>
            <person name="Clum A."/>
            <person name="Daum C."/>
            <person name="Haridas S."/>
            <person name="He G."/>
            <person name="LaButti K."/>
            <person name="Lipzen A."/>
            <person name="Mondo S."/>
            <person name="Riley R."/>
            <person name="Salamov A."/>
            <person name="Simmons B.A."/>
            <person name="Magnuson J.K."/>
            <person name="Henrissat B."/>
            <person name="Mortensen U.H."/>
            <person name="Larsen T.O."/>
            <person name="Devries R.P."/>
            <person name="Grigoriev I.V."/>
            <person name="Machida M."/>
            <person name="Baker S.E."/>
            <person name="Andersen M.R."/>
        </authorList>
    </citation>
    <scope>NUCLEOTIDE SEQUENCE [LARGE SCALE GENOMIC DNA]</scope>
    <source>
        <strain evidence="10">CBS 121.62</strain>
    </source>
</reference>
<comment type="similarity">
    <text evidence="2">Belongs to the major facilitator superfamily.</text>
</comment>
<proteinExistence type="inferred from homology"/>
<sequence>MSPSDQITQVTGLDKNYELTLKPTIGDPQQSQGVTRMEAVYREAKSDRKTLWLIGVSVLVCAWAYSLDSSTTSYYSVDASSYFKQHSSVLSTLSIATSIISAVSKPFIAKISDITSRPYTYALVLFFYVLGYIIVATCRTIASYVVGEVFVAIGSSGLDLTNDIIVADLTPLEWRGFASSMLSTPFIINTWFAGKIVDAIDSKGQWRWGYGMFAIIMPVALGPAVATLIYLDRKAKENGIVNIASSNAARRAAGNLSEREGRDIPHGTVSARAAGPSEPWMRSARRILDEIDALGLVLLGFGWSLLLLPFSLKTYADGGWRNQSLIAMMIVGGLLLIAYVIYEVKWAPVPSAPRRLVFNKTFTMAIIIDSFYMLAGSVRGLYWDSYVYIAKPWSYQNWVYYGNTLTLALCIAGPFVGLLQRWTHRYKAIQVAGLVIKIIGMGIMLDGSMATANTGAMVMAMILVGFGGSMSVVGSRVASQASVPHQDVALAISLLALWSKIGRAIGSAIVAVIWADQMPKQLRKYLPSNATEADVKKLFGSPTSIRKLYGFDDPMRVGAVLAYRHALYYCLATALGLAFIPLIASLFQHNYFLGKSQNAVTNVGNDGLPLAETRRSEPEPPKNKKEAFLRFWAGKCSSITKTLLFNMPAKLIDRYDHVPVTKENLDWAELVTLDLSQYDQPGGKEDLVKQLDHAVRHVGFFYVKNFNISQDEIDRQFALGREFYALPLEEKLKYHSASDLEKGEYNGYRPAGHRALGNGVKDNVQVYNIPKFDGYHQRQQPPILGDHLEEIEAFSRKCHTEVVEKLLRLFAILLELPDEDQLVKDHQYDVKGEDHLRYMHYAARGAEENKIVGVAALQILNSQGQWKWVRPQDGTITVNTCDALTALTGGLIKSSIHRVHVPPADQAHVDRLGVLYFARPNNHVVLDPIQNSPLLNRLGLTQNVFTELGQHLTTEQWVKVRQTQQQRRTRDAKISEDGKYTYQPKDLEIIPGLHAKVYN</sequence>
<dbReference type="AlphaFoldDB" id="A0A5N6H5J3"/>
<feature type="transmembrane region" description="Helical" evidence="8">
    <location>
        <begin position="356"/>
        <end position="378"/>
    </location>
</feature>
<evidence type="ECO:0000256" key="1">
    <source>
        <dbReference type="ARBA" id="ARBA00004141"/>
    </source>
</evidence>
<feature type="domain" description="Non-haem dioxygenase N-terminal" evidence="9">
    <location>
        <begin position="673"/>
        <end position="769"/>
    </location>
</feature>
<keyword evidence="5 8" id="KW-1133">Transmembrane helix</keyword>
<organism evidence="10">
    <name type="scientific">Aspergillus flavus</name>
    <dbReference type="NCBI Taxonomy" id="5059"/>
    <lineage>
        <taxon>Eukaryota</taxon>
        <taxon>Fungi</taxon>
        <taxon>Dikarya</taxon>
        <taxon>Ascomycota</taxon>
        <taxon>Pezizomycotina</taxon>
        <taxon>Eurotiomycetes</taxon>
        <taxon>Eurotiomycetidae</taxon>
        <taxon>Eurotiales</taxon>
        <taxon>Aspergillaceae</taxon>
        <taxon>Aspergillus</taxon>
        <taxon>Aspergillus subgen. Circumdati</taxon>
    </lineage>
</organism>
<feature type="transmembrane region" description="Helical" evidence="8">
    <location>
        <begin position="324"/>
        <end position="344"/>
    </location>
</feature>
<evidence type="ECO:0000256" key="3">
    <source>
        <dbReference type="ARBA" id="ARBA00022448"/>
    </source>
</evidence>
<dbReference type="GO" id="GO:0022857">
    <property type="term" value="F:transmembrane transporter activity"/>
    <property type="evidence" value="ECO:0007669"/>
    <property type="project" value="InterPro"/>
</dbReference>
<evidence type="ECO:0000256" key="8">
    <source>
        <dbReference type="SAM" id="Phobius"/>
    </source>
</evidence>
<feature type="transmembrane region" description="Helical" evidence="8">
    <location>
        <begin position="431"/>
        <end position="450"/>
    </location>
</feature>
<dbReference type="FunFam" id="1.20.1250.20:FF:000197">
    <property type="entry name" value="Siderophore iron transporter 1"/>
    <property type="match status" value="1"/>
</dbReference>
<name>A0A5N6H5J3_ASPFL</name>
<keyword evidence="6" id="KW-0406">Ion transport</keyword>
<dbReference type="SUPFAM" id="SSF51197">
    <property type="entry name" value="Clavaminate synthase-like"/>
    <property type="match status" value="1"/>
</dbReference>
<feature type="transmembrane region" description="Helical" evidence="8">
    <location>
        <begin position="398"/>
        <end position="419"/>
    </location>
</feature>